<reference evidence="1" key="3">
    <citation type="submission" date="2022-01" db="UniProtKB">
        <authorList>
            <consortium name="EnsemblPlants"/>
        </authorList>
    </citation>
    <scope>IDENTIFICATION</scope>
    <source>
        <strain evidence="1">subsp. vulgare</strain>
    </source>
</reference>
<dbReference type="EnsemblPlants" id="HORVU.MOREX.r3.5HG0535490.1">
    <property type="protein sequence ID" value="HORVU.MOREX.r3.5HG0535490.1.CDS1"/>
    <property type="gene ID" value="HORVU.MOREX.r3.5HG0535490"/>
</dbReference>
<reference evidence="1" key="2">
    <citation type="submission" date="2020-10" db="EMBL/GenBank/DDBJ databases">
        <authorList>
            <person name="Scholz U."/>
            <person name="Mascher M."/>
            <person name="Fiebig A."/>
        </authorList>
    </citation>
    <scope>NUCLEOTIDE SEQUENCE [LARGE SCALE GENOMIC DNA]</scope>
    <source>
        <strain evidence="1">cv. Morex</strain>
    </source>
</reference>
<organism evidence="1 2">
    <name type="scientific">Hordeum vulgare subsp. vulgare</name>
    <name type="common">Domesticated barley</name>
    <dbReference type="NCBI Taxonomy" id="112509"/>
    <lineage>
        <taxon>Eukaryota</taxon>
        <taxon>Viridiplantae</taxon>
        <taxon>Streptophyta</taxon>
        <taxon>Embryophyta</taxon>
        <taxon>Tracheophyta</taxon>
        <taxon>Spermatophyta</taxon>
        <taxon>Magnoliopsida</taxon>
        <taxon>Liliopsida</taxon>
        <taxon>Poales</taxon>
        <taxon>Poaceae</taxon>
        <taxon>BOP clade</taxon>
        <taxon>Pooideae</taxon>
        <taxon>Triticodae</taxon>
        <taxon>Triticeae</taxon>
        <taxon>Hordeinae</taxon>
        <taxon>Hordeum</taxon>
    </lineage>
</organism>
<dbReference type="AlphaFoldDB" id="A0A8I6Y8E8"/>
<dbReference type="Gramene" id="HORVU.MOREX.r2.5HG0445600.1">
    <property type="protein sequence ID" value="HORVU.MOREX.r2.5HG0445600.1.CDS.1"/>
    <property type="gene ID" value="HORVU.MOREX.r2.5HG0445600"/>
</dbReference>
<sequence>MKENEYKQSHFGRSEKGMYYASLDYLRLRVWILIEESHDQPEWVLKYAINLNPLSHRMNALYSEEINRPWTVDDDNKKEENQQRDEWNSDNDDVLEYEYSQEKQSDWGFQFLGFHPYKEVFFLSHSYADFVVPCYYFNAVACHLGSLKVQYLGRDRPKDVFHWQVEEGSFMYTPCLLDLLPQRG</sequence>
<protein>
    <submittedName>
        <fullName evidence="1">Uncharacterized protein</fullName>
    </submittedName>
</protein>
<dbReference type="Proteomes" id="UP000011116">
    <property type="component" value="Chromosome 5H"/>
</dbReference>
<evidence type="ECO:0000313" key="1">
    <source>
        <dbReference type="EnsemblPlants" id="HORVU.MOREX.r3.5HG0535490.1.CDS1"/>
    </source>
</evidence>
<dbReference type="PANTHER" id="PTHR34591">
    <property type="entry name" value="OS03G0653100 PROTEIN-RELATED"/>
    <property type="match status" value="1"/>
</dbReference>
<name>A0A8I6Y8E8_HORVV</name>
<reference evidence="2" key="1">
    <citation type="journal article" date="2012" name="Nature">
        <title>A physical, genetic and functional sequence assembly of the barley genome.</title>
        <authorList>
            <consortium name="The International Barley Genome Sequencing Consortium"/>
            <person name="Mayer K.F."/>
            <person name="Waugh R."/>
            <person name="Brown J.W."/>
            <person name="Schulman A."/>
            <person name="Langridge P."/>
            <person name="Platzer M."/>
            <person name="Fincher G.B."/>
            <person name="Muehlbauer G.J."/>
            <person name="Sato K."/>
            <person name="Close T.J."/>
            <person name="Wise R.P."/>
            <person name="Stein N."/>
        </authorList>
    </citation>
    <scope>NUCLEOTIDE SEQUENCE [LARGE SCALE GENOMIC DNA]</scope>
    <source>
        <strain evidence="2">cv. Morex</strain>
    </source>
</reference>
<dbReference type="Gramene" id="HORVU.MOREX.r3.5HG0535490.1">
    <property type="protein sequence ID" value="HORVU.MOREX.r3.5HG0535490.1.CDS1"/>
    <property type="gene ID" value="HORVU.MOREX.r3.5HG0535490"/>
</dbReference>
<proteinExistence type="predicted"/>
<accession>A0A8I6Y8E8</accession>
<keyword evidence="2" id="KW-1185">Reference proteome</keyword>
<dbReference type="PANTHER" id="PTHR34591:SF21">
    <property type="entry name" value="F-BOX DOMAIN CONTAINING PROTEIN, EXPRESSED"/>
    <property type="match status" value="1"/>
</dbReference>
<evidence type="ECO:0000313" key="2">
    <source>
        <dbReference type="Proteomes" id="UP000011116"/>
    </source>
</evidence>